<evidence type="ECO:0000313" key="1">
    <source>
        <dbReference type="EMBL" id="MFC5449906.1"/>
    </source>
</evidence>
<dbReference type="PANTHER" id="PTHR33221:SF15">
    <property type="entry name" value="HTH-TYPE TRANSCRIPTIONAL REGULATOR YWGB-RELATED"/>
    <property type="match status" value="1"/>
</dbReference>
<dbReference type="SUPFAM" id="SSF46785">
    <property type="entry name" value="Winged helix' DNA-binding domain"/>
    <property type="match status" value="1"/>
</dbReference>
<comment type="caution">
    <text evidence="1">The sequence shown here is derived from an EMBL/GenBank/DDBJ whole genome shotgun (WGS) entry which is preliminary data.</text>
</comment>
<organism evidence="1 2">
    <name type="scientific">Paenibacillus aestuarii</name>
    <dbReference type="NCBI Taxonomy" id="516965"/>
    <lineage>
        <taxon>Bacteria</taxon>
        <taxon>Bacillati</taxon>
        <taxon>Bacillota</taxon>
        <taxon>Bacilli</taxon>
        <taxon>Bacillales</taxon>
        <taxon>Paenibacillaceae</taxon>
        <taxon>Paenibacillus</taxon>
    </lineage>
</organism>
<protein>
    <submittedName>
        <fullName evidence="1">RrF2 family transcriptional regulator</fullName>
    </submittedName>
</protein>
<dbReference type="Proteomes" id="UP001596044">
    <property type="component" value="Unassembled WGS sequence"/>
</dbReference>
<dbReference type="InterPro" id="IPR030489">
    <property type="entry name" value="TR_Rrf2-type_CS"/>
</dbReference>
<sequence>MSTTNLRVNIGPPRLKVAVHVLIRLAKSECLMTSSSIASLIKAHSVVVRRVMQALTSAGIVESKLGRDGGYFLRKPADEITLGEVYSAINNFFVEQEVELALGKMDENLFSELEKILCEVEKETINILRQYTITQVMNRTELILA</sequence>
<evidence type="ECO:0000313" key="2">
    <source>
        <dbReference type="Proteomes" id="UP001596044"/>
    </source>
</evidence>
<dbReference type="RefSeq" id="WP_270884895.1">
    <property type="nucleotide sequence ID" value="NZ_JAQFVF010000080.1"/>
</dbReference>
<dbReference type="Gene3D" id="1.10.10.10">
    <property type="entry name" value="Winged helix-like DNA-binding domain superfamily/Winged helix DNA-binding domain"/>
    <property type="match status" value="1"/>
</dbReference>
<accession>A0ABW0KAL7</accession>
<dbReference type="Pfam" id="PF02082">
    <property type="entry name" value="Rrf2"/>
    <property type="match status" value="1"/>
</dbReference>
<dbReference type="PROSITE" id="PS51197">
    <property type="entry name" value="HTH_RRF2_2"/>
    <property type="match status" value="1"/>
</dbReference>
<dbReference type="InterPro" id="IPR036388">
    <property type="entry name" value="WH-like_DNA-bd_sf"/>
</dbReference>
<keyword evidence="2" id="KW-1185">Reference proteome</keyword>
<dbReference type="PROSITE" id="PS01332">
    <property type="entry name" value="HTH_RRF2_1"/>
    <property type="match status" value="1"/>
</dbReference>
<reference evidence="2" key="1">
    <citation type="journal article" date="2019" name="Int. J. Syst. Evol. Microbiol.">
        <title>The Global Catalogue of Microorganisms (GCM) 10K type strain sequencing project: providing services to taxonomists for standard genome sequencing and annotation.</title>
        <authorList>
            <consortium name="The Broad Institute Genomics Platform"/>
            <consortium name="The Broad Institute Genome Sequencing Center for Infectious Disease"/>
            <person name="Wu L."/>
            <person name="Ma J."/>
        </authorList>
    </citation>
    <scope>NUCLEOTIDE SEQUENCE [LARGE SCALE GENOMIC DNA]</scope>
    <source>
        <strain evidence="2">KACC 11904</strain>
    </source>
</reference>
<dbReference type="PANTHER" id="PTHR33221">
    <property type="entry name" value="WINGED HELIX-TURN-HELIX TRANSCRIPTIONAL REGULATOR, RRF2 FAMILY"/>
    <property type="match status" value="1"/>
</dbReference>
<proteinExistence type="predicted"/>
<name>A0ABW0KAL7_9BACL</name>
<gene>
    <name evidence="1" type="ORF">ACFPOG_16775</name>
</gene>
<dbReference type="EMBL" id="JBHSMJ010000022">
    <property type="protein sequence ID" value="MFC5449906.1"/>
    <property type="molecule type" value="Genomic_DNA"/>
</dbReference>
<dbReference type="InterPro" id="IPR036390">
    <property type="entry name" value="WH_DNA-bd_sf"/>
</dbReference>
<dbReference type="InterPro" id="IPR000944">
    <property type="entry name" value="Tscrpt_reg_Rrf2"/>
</dbReference>